<evidence type="ECO:0000313" key="2">
    <source>
        <dbReference type="Proteomes" id="UP000094336"/>
    </source>
</evidence>
<reference evidence="2" key="1">
    <citation type="submission" date="2016-05" db="EMBL/GenBank/DDBJ databases">
        <title>Comparative genomics of biotechnologically important yeasts.</title>
        <authorList>
            <consortium name="DOE Joint Genome Institute"/>
            <person name="Riley R."/>
            <person name="Haridas S."/>
            <person name="Wolfe K.H."/>
            <person name="Lopes M.R."/>
            <person name="Hittinger C.T."/>
            <person name="Goker M."/>
            <person name="Salamov A."/>
            <person name="Wisecaver J."/>
            <person name="Long T.M."/>
            <person name="Aerts A.L."/>
            <person name="Barry K."/>
            <person name="Choi C."/>
            <person name="Clum A."/>
            <person name="Coughlan A.Y."/>
            <person name="Deshpande S."/>
            <person name="Douglass A.P."/>
            <person name="Hanson S.J."/>
            <person name="Klenk H.-P."/>
            <person name="Labutti K."/>
            <person name="Lapidus A."/>
            <person name="Lindquist E."/>
            <person name="Lipzen A."/>
            <person name="Meier-Kolthoff J.P."/>
            <person name="Ohm R.A."/>
            <person name="Otillar R.P."/>
            <person name="Pangilinan J."/>
            <person name="Peng Y."/>
            <person name="Rokas A."/>
            <person name="Rosa C.A."/>
            <person name="Scheuner C."/>
            <person name="Sibirny A.A."/>
            <person name="Slot J.C."/>
            <person name="Stielow J.B."/>
            <person name="Sun H."/>
            <person name="Kurtzman C.P."/>
            <person name="Blackwell M."/>
            <person name="Grigoriev I.V."/>
            <person name="Jeffries T.W."/>
        </authorList>
    </citation>
    <scope>NUCLEOTIDE SEQUENCE [LARGE SCALE GENOMIC DNA]</scope>
    <source>
        <strain evidence="2">NRRL Y-12698</strain>
    </source>
</reference>
<organism evidence="1 2">
    <name type="scientific">Babjeviella inositovora NRRL Y-12698</name>
    <dbReference type="NCBI Taxonomy" id="984486"/>
    <lineage>
        <taxon>Eukaryota</taxon>
        <taxon>Fungi</taxon>
        <taxon>Dikarya</taxon>
        <taxon>Ascomycota</taxon>
        <taxon>Saccharomycotina</taxon>
        <taxon>Pichiomycetes</taxon>
        <taxon>Serinales incertae sedis</taxon>
        <taxon>Babjeviella</taxon>
    </lineage>
</organism>
<dbReference type="Proteomes" id="UP000094336">
    <property type="component" value="Unassembled WGS sequence"/>
</dbReference>
<dbReference type="AlphaFoldDB" id="A0A1E3QT09"/>
<protein>
    <submittedName>
        <fullName evidence="1">Uncharacterized protein</fullName>
    </submittedName>
</protein>
<name>A0A1E3QT09_9ASCO</name>
<gene>
    <name evidence="1" type="ORF">BABINDRAFT_128035</name>
</gene>
<keyword evidence="2" id="KW-1185">Reference proteome</keyword>
<accession>A0A1E3QT09</accession>
<dbReference type="EMBL" id="KV454429">
    <property type="protein sequence ID" value="ODQ80853.1"/>
    <property type="molecule type" value="Genomic_DNA"/>
</dbReference>
<dbReference type="RefSeq" id="XP_018986181.1">
    <property type="nucleotide sequence ID" value="XM_019127008.1"/>
</dbReference>
<proteinExistence type="predicted"/>
<dbReference type="GeneID" id="30144862"/>
<sequence length="89" mass="10574">MNQNLSSNTLWYANFGCSKSDFQSYTYRFHSFALGEIPHLCPLLYMWCRSMIPRVLVRINSLYRLLKFQSLTLSFTLPAVYRHNTCIRK</sequence>
<evidence type="ECO:0000313" key="1">
    <source>
        <dbReference type="EMBL" id="ODQ80853.1"/>
    </source>
</evidence>